<keyword evidence="2" id="KW-1185">Reference proteome</keyword>
<protein>
    <submittedName>
        <fullName evidence="1">Uncharacterized protein</fullName>
    </submittedName>
</protein>
<evidence type="ECO:0000313" key="2">
    <source>
        <dbReference type="Proteomes" id="UP000032417"/>
    </source>
</evidence>
<evidence type="ECO:0000313" key="1">
    <source>
        <dbReference type="EMBL" id="CEA16058.1"/>
    </source>
</evidence>
<dbReference type="HOGENOM" id="CLU_3357679_0_0_10"/>
<dbReference type="KEGG" id="pbt:ING2E5B_1308"/>
<organism evidence="1 2">
    <name type="scientific">Fermentimonas caenicola</name>
    <dbReference type="NCBI Taxonomy" id="1562970"/>
    <lineage>
        <taxon>Bacteria</taxon>
        <taxon>Pseudomonadati</taxon>
        <taxon>Bacteroidota</taxon>
        <taxon>Bacteroidia</taxon>
        <taxon>Bacteroidales</taxon>
        <taxon>Dysgonomonadaceae</taxon>
        <taxon>Fermentimonas</taxon>
    </lineage>
</organism>
<reference evidence="1 2" key="1">
    <citation type="submission" date="2014-08" db="EMBL/GenBank/DDBJ databases">
        <authorList>
            <person name="Wibberg D."/>
        </authorList>
    </citation>
    <scope>NUCLEOTIDE SEQUENCE [LARGE SCALE GENOMIC DNA]</scope>
    <source>
        <strain evidence="2">ING2-E5B</strain>
    </source>
</reference>
<dbReference type="AlphaFoldDB" id="A0A098C0X4"/>
<dbReference type="Proteomes" id="UP000032417">
    <property type="component" value="Chromosome 1"/>
</dbReference>
<proteinExistence type="predicted"/>
<dbReference type="EMBL" id="LN515532">
    <property type="protein sequence ID" value="CEA16058.1"/>
    <property type="molecule type" value="Genomic_DNA"/>
</dbReference>
<gene>
    <name evidence="1" type="ORF">ING2E5B_1308</name>
</gene>
<accession>A0A098C0X4</accession>
<name>A0A098C0X4_9BACT</name>
<sequence length="36" mass="4107">MTLSHKDYNPYILMVIFIALKGDNVNNSNNNPTIKL</sequence>
<dbReference type="STRING" id="1562970.ING2E5B_1308"/>